<feature type="compositionally biased region" description="Low complexity" evidence="4">
    <location>
        <begin position="1"/>
        <end position="30"/>
    </location>
</feature>
<sequence>MSFIQSSSSSSSSASSNSSSSSSSSSSSTSPTTNLPVLGPKTAQESAKEAAEARRIAEQRRASEQEREIRRNENLRNINEQRQQTLGARRQLVFEVVIPDFGDVTSGDEEEYFSDEDSDDESLIKIPRAATANGRMRQIQQLGRRRDSNRMITTDETIQWSEPDRKIPEEQNTCSACLEDGCASIICYGICGHLSFCEVCANKACRVAFNNNLYPLCPLCRLQTPFFKTISGKICRGNN</sequence>
<evidence type="ECO:0000256" key="2">
    <source>
        <dbReference type="ARBA" id="ARBA00022833"/>
    </source>
</evidence>
<evidence type="ECO:0000259" key="5">
    <source>
        <dbReference type="PROSITE" id="PS50089"/>
    </source>
</evidence>
<dbReference type="AlphaFoldDB" id="A0A6V7WLJ8"/>
<reference evidence="6 7" key="1">
    <citation type="submission" date="2020-08" db="EMBL/GenBank/DDBJ databases">
        <authorList>
            <person name="Koutsovoulos G."/>
            <person name="Danchin GJ E."/>
        </authorList>
    </citation>
    <scope>NUCLEOTIDE SEQUENCE [LARGE SCALE GENOMIC DNA]</scope>
</reference>
<dbReference type="Proteomes" id="UP000580250">
    <property type="component" value="Unassembled WGS sequence"/>
</dbReference>
<feature type="region of interest" description="Disordered" evidence="4">
    <location>
        <begin position="1"/>
        <end position="68"/>
    </location>
</feature>
<feature type="domain" description="RING-type" evidence="5">
    <location>
        <begin position="174"/>
        <end position="221"/>
    </location>
</feature>
<accession>A0A6V7WLJ8</accession>
<keyword evidence="1 3" id="KW-0479">Metal-binding</keyword>
<dbReference type="PROSITE" id="PS50089">
    <property type="entry name" value="ZF_RING_2"/>
    <property type="match status" value="1"/>
</dbReference>
<evidence type="ECO:0000313" key="7">
    <source>
        <dbReference type="Proteomes" id="UP000580250"/>
    </source>
</evidence>
<evidence type="ECO:0000313" key="6">
    <source>
        <dbReference type="EMBL" id="CAD2187872.1"/>
    </source>
</evidence>
<dbReference type="GO" id="GO:0008270">
    <property type="term" value="F:zinc ion binding"/>
    <property type="evidence" value="ECO:0007669"/>
    <property type="project" value="UniProtKB-KW"/>
</dbReference>
<protein>
    <recommendedName>
        <fullName evidence="5">RING-type domain-containing protein</fullName>
    </recommendedName>
</protein>
<evidence type="ECO:0000256" key="3">
    <source>
        <dbReference type="PROSITE-ProRule" id="PRU00175"/>
    </source>
</evidence>
<feature type="compositionally biased region" description="Basic and acidic residues" evidence="4">
    <location>
        <begin position="46"/>
        <end position="68"/>
    </location>
</feature>
<evidence type="ECO:0000256" key="1">
    <source>
        <dbReference type="ARBA" id="ARBA00022771"/>
    </source>
</evidence>
<dbReference type="InterPro" id="IPR013083">
    <property type="entry name" value="Znf_RING/FYVE/PHD"/>
</dbReference>
<dbReference type="SUPFAM" id="SSF57850">
    <property type="entry name" value="RING/U-box"/>
    <property type="match status" value="1"/>
</dbReference>
<name>A0A6V7WLJ8_MELEN</name>
<gene>
    <name evidence="6" type="ORF">MENT_LOCUS40483</name>
</gene>
<dbReference type="EMBL" id="CAJEWN010000659">
    <property type="protein sequence ID" value="CAD2187872.1"/>
    <property type="molecule type" value="Genomic_DNA"/>
</dbReference>
<proteinExistence type="predicted"/>
<organism evidence="6 7">
    <name type="scientific">Meloidogyne enterolobii</name>
    <name type="common">Root-knot nematode worm</name>
    <name type="synonym">Meloidogyne mayaguensis</name>
    <dbReference type="NCBI Taxonomy" id="390850"/>
    <lineage>
        <taxon>Eukaryota</taxon>
        <taxon>Metazoa</taxon>
        <taxon>Ecdysozoa</taxon>
        <taxon>Nematoda</taxon>
        <taxon>Chromadorea</taxon>
        <taxon>Rhabditida</taxon>
        <taxon>Tylenchina</taxon>
        <taxon>Tylenchomorpha</taxon>
        <taxon>Tylenchoidea</taxon>
        <taxon>Meloidogynidae</taxon>
        <taxon>Meloidogyninae</taxon>
        <taxon>Meloidogyne</taxon>
    </lineage>
</organism>
<keyword evidence="2" id="KW-0862">Zinc</keyword>
<dbReference type="Gene3D" id="3.30.40.10">
    <property type="entry name" value="Zinc/RING finger domain, C3HC4 (zinc finger)"/>
    <property type="match status" value="1"/>
</dbReference>
<evidence type="ECO:0000256" key="4">
    <source>
        <dbReference type="SAM" id="MobiDB-lite"/>
    </source>
</evidence>
<comment type="caution">
    <text evidence="6">The sequence shown here is derived from an EMBL/GenBank/DDBJ whole genome shotgun (WGS) entry which is preliminary data.</text>
</comment>
<dbReference type="InterPro" id="IPR001841">
    <property type="entry name" value="Znf_RING"/>
</dbReference>
<keyword evidence="1 3" id="KW-0863">Zinc-finger</keyword>